<keyword evidence="12 17" id="KW-1133">Transmembrane helix</keyword>
<comment type="similarity">
    <text evidence="17">Belongs to the cation transport ATPase (P-type) (TC 3.A.3) family.</text>
</comment>
<keyword evidence="10" id="KW-0460">Magnesium</keyword>
<dbReference type="Proteomes" id="UP000319663">
    <property type="component" value="Unassembled WGS sequence"/>
</dbReference>
<evidence type="ECO:0000256" key="10">
    <source>
        <dbReference type="ARBA" id="ARBA00022842"/>
    </source>
</evidence>
<dbReference type="SUPFAM" id="SSF56784">
    <property type="entry name" value="HAD-like"/>
    <property type="match status" value="1"/>
</dbReference>
<dbReference type="GO" id="GO:0005774">
    <property type="term" value="C:vacuolar membrane"/>
    <property type="evidence" value="ECO:0007669"/>
    <property type="project" value="UniProtKB-SubCell"/>
</dbReference>
<evidence type="ECO:0000256" key="6">
    <source>
        <dbReference type="ARBA" id="ARBA00022723"/>
    </source>
</evidence>
<evidence type="ECO:0000256" key="12">
    <source>
        <dbReference type="ARBA" id="ARBA00022989"/>
    </source>
</evidence>
<dbReference type="SUPFAM" id="SSF81665">
    <property type="entry name" value="Calcium ATPase, transmembrane domain M"/>
    <property type="match status" value="1"/>
</dbReference>
<evidence type="ECO:0000256" key="16">
    <source>
        <dbReference type="ARBA" id="ARBA00059328"/>
    </source>
</evidence>
<dbReference type="FunFam" id="3.40.1110.10:FF:000031">
    <property type="entry name" value="Calcium-transporting ATPase"/>
    <property type="match status" value="1"/>
</dbReference>
<feature type="transmembrane region" description="Helical" evidence="17">
    <location>
        <begin position="1127"/>
        <end position="1147"/>
    </location>
</feature>
<evidence type="ECO:0000256" key="9">
    <source>
        <dbReference type="ARBA" id="ARBA00022840"/>
    </source>
</evidence>
<feature type="transmembrane region" description="Helical" evidence="17">
    <location>
        <begin position="444"/>
        <end position="465"/>
    </location>
</feature>
<evidence type="ECO:0000256" key="5">
    <source>
        <dbReference type="ARBA" id="ARBA00022692"/>
    </source>
</evidence>
<keyword evidence="4 17" id="KW-0109">Calcium transport</keyword>
<dbReference type="InterPro" id="IPR059000">
    <property type="entry name" value="ATPase_P-type_domA"/>
</dbReference>
<dbReference type="InterPro" id="IPR018303">
    <property type="entry name" value="ATPase_P-typ_P_site"/>
</dbReference>
<dbReference type="NCBIfam" id="TIGR01494">
    <property type="entry name" value="ATPase_P-type"/>
    <property type="match status" value="2"/>
</dbReference>
<evidence type="ECO:0000256" key="3">
    <source>
        <dbReference type="ARBA" id="ARBA00022554"/>
    </source>
</evidence>
<dbReference type="FunFam" id="3.40.50.1000:FF:000018">
    <property type="entry name" value="Calcium-transporting ATPase"/>
    <property type="match status" value="1"/>
</dbReference>
<dbReference type="InterPro" id="IPR006068">
    <property type="entry name" value="ATPase_P-typ_cation-transptr_C"/>
</dbReference>
<dbReference type="SUPFAM" id="SSF81660">
    <property type="entry name" value="Metal cation-transporting ATPase, ATP-binding domain N"/>
    <property type="match status" value="1"/>
</dbReference>
<dbReference type="GO" id="GO:0005388">
    <property type="term" value="F:P-type calcium transporter activity"/>
    <property type="evidence" value="ECO:0007669"/>
    <property type="project" value="UniProtKB-EC"/>
</dbReference>
<feature type="domain" description="Cation-transporting P-type ATPase N-terminal" evidence="19">
    <location>
        <begin position="180"/>
        <end position="261"/>
    </location>
</feature>
<organism evidence="20 21">
    <name type="scientific">Monascus purpureus</name>
    <name type="common">Red mold</name>
    <name type="synonym">Monascus anka</name>
    <dbReference type="NCBI Taxonomy" id="5098"/>
    <lineage>
        <taxon>Eukaryota</taxon>
        <taxon>Fungi</taxon>
        <taxon>Dikarya</taxon>
        <taxon>Ascomycota</taxon>
        <taxon>Pezizomycotina</taxon>
        <taxon>Eurotiomycetes</taxon>
        <taxon>Eurotiomycetidae</taxon>
        <taxon>Eurotiales</taxon>
        <taxon>Aspergillaceae</taxon>
        <taxon>Monascus</taxon>
    </lineage>
</organism>
<comment type="function">
    <text evidence="16">This magnesium-dependent enzyme catalyzes the hydrolysis of ATP coupled with the transport of calcium. Transports the calcium to the vacuole and participates in the control of the cytosolic free calcium.</text>
</comment>
<keyword evidence="11" id="KW-1278">Translocase</keyword>
<feature type="region of interest" description="Disordered" evidence="18">
    <location>
        <begin position="1"/>
        <end position="31"/>
    </location>
</feature>
<keyword evidence="6" id="KW-0479">Metal-binding</keyword>
<feature type="transmembrane region" description="Helical" evidence="17">
    <location>
        <begin position="1096"/>
        <end position="1115"/>
    </location>
</feature>
<gene>
    <name evidence="20" type="primary">PMC1</name>
    <name evidence="20" type="ORF">MPDQ_007400</name>
</gene>
<comment type="caution">
    <text evidence="20">The sequence shown here is derived from an EMBL/GenBank/DDBJ whole genome shotgun (WGS) entry which is preliminary data.</text>
</comment>
<keyword evidence="2 17" id="KW-0813">Transport</keyword>
<dbReference type="InterPro" id="IPR036412">
    <property type="entry name" value="HAD-like_sf"/>
</dbReference>
<feature type="transmembrane region" description="Helical" evidence="17">
    <location>
        <begin position="923"/>
        <end position="945"/>
    </location>
</feature>
<dbReference type="GO" id="GO:0005524">
    <property type="term" value="F:ATP binding"/>
    <property type="evidence" value="ECO:0007669"/>
    <property type="project" value="UniProtKB-KW"/>
</dbReference>
<dbReference type="InterPro" id="IPR044492">
    <property type="entry name" value="P_typ_ATPase_HD_dom"/>
</dbReference>
<keyword evidence="8 17" id="KW-0106">Calcium</keyword>
<comment type="caution">
    <text evidence="17">Lacks conserved residue(s) required for the propagation of feature annotation.</text>
</comment>
<evidence type="ECO:0000256" key="8">
    <source>
        <dbReference type="ARBA" id="ARBA00022837"/>
    </source>
</evidence>
<feature type="compositionally biased region" description="Polar residues" evidence="18">
    <location>
        <begin position="1"/>
        <end position="19"/>
    </location>
</feature>
<dbReference type="GO" id="GO:0005886">
    <property type="term" value="C:plasma membrane"/>
    <property type="evidence" value="ECO:0007669"/>
    <property type="project" value="TreeGrafter"/>
</dbReference>
<dbReference type="SUPFAM" id="SSF81653">
    <property type="entry name" value="Calcium ATPase, transduction domain A"/>
    <property type="match status" value="1"/>
</dbReference>
<dbReference type="EMBL" id="VIFY01000078">
    <property type="protein sequence ID" value="TQB71624.1"/>
    <property type="molecule type" value="Genomic_DNA"/>
</dbReference>
<dbReference type="InterPro" id="IPR023298">
    <property type="entry name" value="ATPase_P-typ_TM_dom_sf"/>
</dbReference>
<dbReference type="FunFam" id="3.40.50.1000:FF:000001">
    <property type="entry name" value="Phospholipid-transporting ATPase IC"/>
    <property type="match status" value="1"/>
</dbReference>
<evidence type="ECO:0000256" key="7">
    <source>
        <dbReference type="ARBA" id="ARBA00022741"/>
    </source>
</evidence>
<comment type="function">
    <text evidence="17">Catalyzes the hydrolysis of ATP coupled with the transport of calcium.</text>
</comment>
<feature type="transmembrane region" description="Helical" evidence="17">
    <location>
        <begin position="957"/>
        <end position="978"/>
    </location>
</feature>
<dbReference type="PANTHER" id="PTHR24093">
    <property type="entry name" value="CATION TRANSPORTING ATPASE"/>
    <property type="match status" value="1"/>
</dbReference>
<dbReference type="InterPro" id="IPR001757">
    <property type="entry name" value="P_typ_ATPase"/>
</dbReference>
<evidence type="ECO:0000313" key="20">
    <source>
        <dbReference type="EMBL" id="TQB71624.1"/>
    </source>
</evidence>
<dbReference type="GO" id="GO:0046872">
    <property type="term" value="F:metal ion binding"/>
    <property type="evidence" value="ECO:0007669"/>
    <property type="project" value="UniProtKB-KW"/>
</dbReference>
<protein>
    <recommendedName>
        <fullName evidence="17">Calcium-transporting ATPase</fullName>
        <ecNumber evidence="17">7.2.2.10</ecNumber>
    </recommendedName>
</protein>
<dbReference type="SMART" id="SM00831">
    <property type="entry name" value="Cation_ATPase_N"/>
    <property type="match status" value="1"/>
</dbReference>
<dbReference type="Pfam" id="PF00122">
    <property type="entry name" value="E1-E2_ATPase"/>
    <property type="match status" value="1"/>
</dbReference>
<dbReference type="PRINTS" id="PR00121">
    <property type="entry name" value="NAKATPASE"/>
</dbReference>
<dbReference type="NCBIfam" id="TIGR01517">
    <property type="entry name" value="ATPase-IIB_Ca"/>
    <property type="match status" value="1"/>
</dbReference>
<dbReference type="STRING" id="5098.A0A507QS30"/>
<keyword evidence="7 17" id="KW-0547">Nucleotide-binding</keyword>
<keyword evidence="14 17" id="KW-0472">Membrane</keyword>
<sequence length="1241" mass="135941">MENSGQSHNRNSHNNNGFVNPSLDVPGREQGQRQIEIMPGQTDSIDTSRLTVQRIPSHTSQSFDGETLRMRSGSFNSSVNTAVRSRANSDAYSETFPVSYDDVPLSEALKPDPRNEQDFNVVDNKFAFSPGQLNKMLNPKSLAAFRVLGGLSGMERGLRTDLVSGLSVDEGRLERSVSYADVALSLQDGERRTETDDKSATVTTTVHDTGSQFEDRIRIFGQNRLPARKSTGFLKLFWLAYNDKIIILLTIAAVVSLSLGIYEALSGGSGVDWIEGLAICVAILIVTIVTAANDWQKERQFAKLNKRNDDREVKATRSGKPVMISVFDITVGDVLHLEPGDSIPADGVLISGHGVKCDESSATGESDQMKKTNGHEVWQRIMDGTATKKLDPFLLSGSKVLEGVGTYLVTSVGPYSTYGRILMSLQDSNDPTPLQVKLGRLANWIGWLGSGAAIILFFALLIRFLVQLSDNPASPAVKGQEFVDILIVAVTVIVVAIPEGLPLAVTLALAFATTRMVKENNLVRVLRACETMGNATVICSDKTGTLTQNKMTVVSGTWGSASSFDQTPTDGDRPSVTVSEMAKQLSATVRNLIIKSIALNSTAFEEDKDGQKEFVGSKTEVALLQLAKDYFGMDVAMERASEEIVQLIPFDSSRKCMGIVYREPNAGYRLLVKGAAELMAKSCTTKIADVSLDHITIEKFAEKDNQKIFDVINSYAVRSLRTIGLVYRDFESWPPKDAHTMEDDQSAARFEDVFHDMTWIGVVGIQDPLRPEVPAAIRKCHDAGVQVKMVTGDNVATATAIGSSCGIKTDDGFVLEGPKFRQLSDSEMDQVIPRLQVLARSSPEDKRILVERLKKLGETVAVTGDGTNDGPALKTADVGFSMGISGTEVAKEASSIILLDDNFKSIVTAIAWGRAVNDAVSKFLQFQITVNITAVALTFVSALYSSSNESVLSAVQLLWVNLIMDTFAALALLVSLLISSCLTMRYADLCHLRATDAPTDKILNRKPVPKSASLFTMTMWKMILGQAAYQLAVTFMLFFAGDRILASILHADQEKRERQLNTIVFNTFVWMQIFNQYNNRRLDNKLNVFEGVLRNFWFMGINCIMVAGQIMIIFVGGSAFSVIRIDGLQWVVCLVCAVACLPWAVVLRMIPDKYFGLIFNSVAGCVRFLLKPVTRGSKSIRTVIQPFKRFILRPFRRRPNTTPASDEEAAASQMSLQLQPFQGTVTSDNGSTVPPITITTS</sequence>
<dbReference type="InterPro" id="IPR004014">
    <property type="entry name" value="ATPase_P-typ_cation-transptr_N"/>
</dbReference>
<dbReference type="Gene3D" id="2.70.150.10">
    <property type="entry name" value="Calcium-transporting ATPase, cytoplasmic transduction domain A"/>
    <property type="match status" value="1"/>
</dbReference>
<dbReference type="GO" id="GO:0016887">
    <property type="term" value="F:ATP hydrolysis activity"/>
    <property type="evidence" value="ECO:0007669"/>
    <property type="project" value="InterPro"/>
</dbReference>
<evidence type="ECO:0000313" key="21">
    <source>
        <dbReference type="Proteomes" id="UP000319663"/>
    </source>
</evidence>
<evidence type="ECO:0000256" key="18">
    <source>
        <dbReference type="SAM" id="MobiDB-lite"/>
    </source>
</evidence>
<dbReference type="Gene3D" id="3.40.1110.10">
    <property type="entry name" value="Calcium-transporting ATPase, cytoplasmic domain N"/>
    <property type="match status" value="1"/>
</dbReference>
<comment type="catalytic activity">
    <reaction evidence="15 17">
        <text>Ca(2+)(in) + ATP + H2O = Ca(2+)(out) + ADP + phosphate + H(+)</text>
        <dbReference type="Rhea" id="RHEA:18105"/>
        <dbReference type="ChEBI" id="CHEBI:15377"/>
        <dbReference type="ChEBI" id="CHEBI:15378"/>
        <dbReference type="ChEBI" id="CHEBI:29108"/>
        <dbReference type="ChEBI" id="CHEBI:30616"/>
        <dbReference type="ChEBI" id="CHEBI:43474"/>
        <dbReference type="ChEBI" id="CHEBI:456216"/>
        <dbReference type="EC" id="7.2.2.10"/>
    </reaction>
</comment>
<evidence type="ECO:0000256" key="17">
    <source>
        <dbReference type="RuleBase" id="RU361146"/>
    </source>
</evidence>
<evidence type="ECO:0000256" key="11">
    <source>
        <dbReference type="ARBA" id="ARBA00022967"/>
    </source>
</evidence>
<dbReference type="InterPro" id="IPR023214">
    <property type="entry name" value="HAD_sf"/>
</dbReference>
<dbReference type="EC" id="7.2.2.10" evidence="17"/>
<evidence type="ECO:0000256" key="1">
    <source>
        <dbReference type="ARBA" id="ARBA00004128"/>
    </source>
</evidence>
<dbReference type="Gene3D" id="1.20.1110.10">
    <property type="entry name" value="Calcium-transporting ATPase, transmembrane domain"/>
    <property type="match status" value="1"/>
</dbReference>
<dbReference type="FunFam" id="2.70.150.10:FF:000028">
    <property type="entry name" value="Calcium-transporting ATPase"/>
    <property type="match status" value="1"/>
</dbReference>
<feature type="transmembrane region" description="Helical" evidence="17">
    <location>
        <begin position="245"/>
        <end position="262"/>
    </location>
</feature>
<evidence type="ECO:0000256" key="4">
    <source>
        <dbReference type="ARBA" id="ARBA00022568"/>
    </source>
</evidence>
<dbReference type="CDD" id="cd02081">
    <property type="entry name" value="P-type_ATPase_Ca_PMCA-like"/>
    <property type="match status" value="1"/>
</dbReference>
<accession>A0A507QS30</accession>
<feature type="transmembrane region" description="Helical" evidence="17">
    <location>
        <begin position="485"/>
        <end position="512"/>
    </location>
</feature>
<proteinExistence type="inferred from homology"/>
<comment type="subcellular location">
    <subcellularLocation>
        <location evidence="17">Membrane</location>
        <topology evidence="17">Multi-pass membrane protein</topology>
    </subcellularLocation>
    <subcellularLocation>
        <location evidence="1">Vacuole membrane</location>
        <topology evidence="1">Multi-pass membrane protein</topology>
    </subcellularLocation>
</comment>
<keyword evidence="9 17" id="KW-0067">ATP-binding</keyword>
<dbReference type="Pfam" id="PF00690">
    <property type="entry name" value="Cation_ATPase_N"/>
    <property type="match status" value="1"/>
</dbReference>
<reference evidence="20 21" key="1">
    <citation type="submission" date="2019-06" db="EMBL/GenBank/DDBJ databases">
        <title>Wine fermentation using esterase from Monascus purpureus.</title>
        <authorList>
            <person name="Geng C."/>
            <person name="Zhang Y."/>
        </authorList>
    </citation>
    <scope>NUCLEOTIDE SEQUENCE [LARGE SCALE GENOMIC DNA]</scope>
    <source>
        <strain evidence="20">HQ1</strain>
    </source>
</reference>
<keyword evidence="13 17" id="KW-0406">Ion transport</keyword>
<dbReference type="InterPro" id="IPR006408">
    <property type="entry name" value="P-type_ATPase_IIB"/>
</dbReference>
<dbReference type="Pfam" id="PF00689">
    <property type="entry name" value="Cation_ATPase_C"/>
    <property type="match status" value="1"/>
</dbReference>
<keyword evidence="3" id="KW-0926">Vacuole</keyword>
<evidence type="ECO:0000256" key="14">
    <source>
        <dbReference type="ARBA" id="ARBA00023136"/>
    </source>
</evidence>
<dbReference type="AlphaFoldDB" id="A0A507QS30"/>
<keyword evidence="21" id="KW-1185">Reference proteome</keyword>
<dbReference type="PROSITE" id="PS00154">
    <property type="entry name" value="ATPASE_E1_E2"/>
    <property type="match status" value="1"/>
</dbReference>
<dbReference type="SFLD" id="SFLDS00003">
    <property type="entry name" value="Haloacid_Dehalogenase"/>
    <property type="match status" value="1"/>
</dbReference>
<evidence type="ECO:0000256" key="15">
    <source>
        <dbReference type="ARBA" id="ARBA00048694"/>
    </source>
</evidence>
<evidence type="ECO:0000256" key="2">
    <source>
        <dbReference type="ARBA" id="ARBA00022448"/>
    </source>
</evidence>
<dbReference type="InterPro" id="IPR008250">
    <property type="entry name" value="ATPase_P-typ_transduc_dom_A_sf"/>
</dbReference>
<name>A0A507QS30_MONPU</name>
<keyword evidence="5 17" id="KW-0812">Transmembrane</keyword>
<dbReference type="Pfam" id="PF13246">
    <property type="entry name" value="Cation_ATPase"/>
    <property type="match status" value="1"/>
</dbReference>
<dbReference type="PRINTS" id="PR00119">
    <property type="entry name" value="CATATPASE"/>
</dbReference>
<dbReference type="PANTHER" id="PTHR24093:SF423">
    <property type="entry name" value="CALCIUM-TRANSPORTING ATPASE"/>
    <property type="match status" value="1"/>
</dbReference>
<evidence type="ECO:0000259" key="19">
    <source>
        <dbReference type="SMART" id="SM00831"/>
    </source>
</evidence>
<dbReference type="InterPro" id="IPR023299">
    <property type="entry name" value="ATPase_P-typ_cyto_dom_N"/>
</dbReference>
<dbReference type="GO" id="GO:0006874">
    <property type="term" value="P:intracellular calcium ion homeostasis"/>
    <property type="evidence" value="ECO:0007669"/>
    <property type="project" value="UniProtKB-ARBA"/>
</dbReference>
<dbReference type="SFLD" id="SFLDF00027">
    <property type="entry name" value="p-type_atpase"/>
    <property type="match status" value="1"/>
</dbReference>
<feature type="transmembrane region" description="Helical" evidence="17">
    <location>
        <begin position="274"/>
        <end position="293"/>
    </location>
</feature>
<dbReference type="Gene3D" id="3.40.50.1000">
    <property type="entry name" value="HAD superfamily/HAD-like"/>
    <property type="match status" value="1"/>
</dbReference>
<dbReference type="SFLD" id="SFLDG00002">
    <property type="entry name" value="C1.7:_P-type_atpase_like"/>
    <property type="match status" value="1"/>
</dbReference>
<evidence type="ECO:0000256" key="13">
    <source>
        <dbReference type="ARBA" id="ARBA00023065"/>
    </source>
</evidence>